<gene>
    <name evidence="1" type="ORF">BT96DRAFT_999088</name>
</gene>
<dbReference type="AlphaFoldDB" id="A0A6A4H7X8"/>
<organism evidence="1 2">
    <name type="scientific">Gymnopus androsaceus JB14</name>
    <dbReference type="NCBI Taxonomy" id="1447944"/>
    <lineage>
        <taxon>Eukaryota</taxon>
        <taxon>Fungi</taxon>
        <taxon>Dikarya</taxon>
        <taxon>Basidiomycota</taxon>
        <taxon>Agaricomycotina</taxon>
        <taxon>Agaricomycetes</taxon>
        <taxon>Agaricomycetidae</taxon>
        <taxon>Agaricales</taxon>
        <taxon>Marasmiineae</taxon>
        <taxon>Omphalotaceae</taxon>
        <taxon>Gymnopus</taxon>
    </lineage>
</organism>
<protein>
    <submittedName>
        <fullName evidence="1">Uncharacterized protein</fullName>
    </submittedName>
</protein>
<proteinExistence type="predicted"/>
<name>A0A6A4H7X8_9AGAR</name>
<accession>A0A6A4H7X8</accession>
<keyword evidence="2" id="KW-1185">Reference proteome</keyword>
<evidence type="ECO:0000313" key="2">
    <source>
        <dbReference type="Proteomes" id="UP000799118"/>
    </source>
</evidence>
<dbReference type="EMBL" id="ML769563">
    <property type="protein sequence ID" value="KAE9393808.1"/>
    <property type="molecule type" value="Genomic_DNA"/>
</dbReference>
<evidence type="ECO:0000313" key="1">
    <source>
        <dbReference type="EMBL" id="KAE9393808.1"/>
    </source>
</evidence>
<dbReference type="Proteomes" id="UP000799118">
    <property type="component" value="Unassembled WGS sequence"/>
</dbReference>
<reference evidence="1" key="1">
    <citation type="journal article" date="2019" name="Environ. Microbiol.">
        <title>Fungal ecological strategies reflected in gene transcription - a case study of two litter decomposers.</title>
        <authorList>
            <person name="Barbi F."/>
            <person name="Kohler A."/>
            <person name="Barry K."/>
            <person name="Baskaran P."/>
            <person name="Daum C."/>
            <person name="Fauchery L."/>
            <person name="Ihrmark K."/>
            <person name="Kuo A."/>
            <person name="LaButti K."/>
            <person name="Lipzen A."/>
            <person name="Morin E."/>
            <person name="Grigoriev I.V."/>
            <person name="Henrissat B."/>
            <person name="Lindahl B."/>
            <person name="Martin F."/>
        </authorList>
    </citation>
    <scope>NUCLEOTIDE SEQUENCE</scope>
    <source>
        <strain evidence="1">JB14</strain>
    </source>
</reference>
<sequence>MLSEFPEELLEALVECVAFNGDFIQRQTPTLHENIHLVSLSMTSRQLRRIAFPFLFAHIEIQTSDDVKRLLSQCIANEFFARSVRILDVNRLLSKGIISRLLPRLPNLSLIISDQIPLYMSLFNAIKTSNHPVPTICYKTLSDKYFFGHNQPLVDPSDPLVLSTLQSKITFDTAGINFIEANGLRGIRVRRLDISHPRYLPPSVESFESHKYPGLCELAISDLEKPISLSWLPEFASGHPSLKKISFRAAYPSHIAAYYSKLERTGAHIDPFMESFLRNVYDTHFSDNARYGNRLGDTMEIKGFAITRTGTRSTGSSADPFSEWYVTGIYLSISKWFSGRLFHIMHSSFPQLSVLTIDTEDILPPRPTRLRYAVLGDDGSCPVDELIDSLHRFSSLKVVTFMNPINLLGFTSKDEPTPEKVEAAIIRYTSRIAEGIPTIEAFFIHRLGAKSNKRKYYLQAGISKVGLTWRCMRTGVMVLLLAGGL</sequence>